<sequence length="534" mass="60751">MGDLSLSSTFTTTTTTTWWHSIRTAFGHRPFPAQPRWVTEAAANATRAAAPWGQLWQPDTAPRAVRAGRVRTVEDLDHSSRYDNKDDRTSDLDGSTNDDNNDDTNNDDNSLRLCVRNHLSIPLVWCWMDAQGRPHHFRKLYPMAHADTDTDTVTRDDHVEQTYTGHAFVLATEPSPAHSSDTIPSLDPSTILGAYRPHRRRDHTVHILEVKGWNCCRPGARSHVRHGSHRIHAFVPTDIDNDDDDNNQDDDNPLDVPRSVQLHLHIGRLDPTPLDTVRTNKYVQSTLAGWPVRFQSNWDGGDPTLRARLEQDLTHAVHCLPPHAVRTLRRTTPLWINRDFRYGPAASPVRARGLCFHPYADWLAHNQCHPAKQHGVELYDADEYRKDAALWGTGGVLLHEFCHAYHCLCVPQGYDNAEIQECYRLALEEGLYESVPVHGPQGPHARAYACTNAMEYWAELSTAFLGGVDTDTEYNKWFPFHRKQLRQHDPRAYQLLQRLWKVPCDNDNDNDTDDDRIDNESKTGDVLSSGIPTY</sequence>
<evidence type="ECO:0000313" key="3">
    <source>
        <dbReference type="Proteomes" id="UP000000759"/>
    </source>
</evidence>
<dbReference type="EMBL" id="CM000615">
    <property type="protein sequence ID" value="EEC47025.1"/>
    <property type="molecule type" value="Genomic_DNA"/>
</dbReference>
<feature type="compositionally biased region" description="Basic and acidic residues" evidence="1">
    <location>
        <begin position="71"/>
        <end position="91"/>
    </location>
</feature>
<dbReference type="OrthoDB" id="44682at2759"/>
<dbReference type="AlphaFoldDB" id="B7G3L1"/>
<dbReference type="KEGG" id="pti:PHATRDRAFT_47502"/>
<dbReference type="PaxDb" id="2850-Phatr47502"/>
<dbReference type="Gene3D" id="3.40.390.10">
    <property type="entry name" value="Collagenase (Catalytic Domain)"/>
    <property type="match status" value="1"/>
</dbReference>
<dbReference type="Proteomes" id="UP000000759">
    <property type="component" value="Chromosome 13"/>
</dbReference>
<dbReference type="InParanoid" id="B7G3L1"/>
<feature type="region of interest" description="Disordered" evidence="1">
    <location>
        <begin position="235"/>
        <end position="254"/>
    </location>
</feature>
<dbReference type="GeneID" id="7202279"/>
<dbReference type="HOGENOM" id="CLU_510455_0_0_1"/>
<protein>
    <submittedName>
        <fullName evidence="2">Uncharacterized protein</fullName>
    </submittedName>
</protein>
<dbReference type="RefSeq" id="XP_002181811.1">
    <property type="nucleotide sequence ID" value="XM_002181775.1"/>
</dbReference>
<name>B7G3L1_PHATC</name>
<accession>B7G3L1</accession>
<reference evidence="2 3" key="1">
    <citation type="journal article" date="2008" name="Nature">
        <title>The Phaeodactylum genome reveals the evolutionary history of diatom genomes.</title>
        <authorList>
            <person name="Bowler C."/>
            <person name="Allen A.E."/>
            <person name="Badger J.H."/>
            <person name="Grimwood J."/>
            <person name="Jabbari K."/>
            <person name="Kuo A."/>
            <person name="Maheswari U."/>
            <person name="Martens C."/>
            <person name="Maumus F."/>
            <person name="Otillar R.P."/>
            <person name="Rayko E."/>
            <person name="Salamov A."/>
            <person name="Vandepoele K."/>
            <person name="Beszteri B."/>
            <person name="Gruber A."/>
            <person name="Heijde M."/>
            <person name="Katinka M."/>
            <person name="Mock T."/>
            <person name="Valentin K."/>
            <person name="Verret F."/>
            <person name="Berges J.A."/>
            <person name="Brownlee C."/>
            <person name="Cadoret J.P."/>
            <person name="Chiovitti A."/>
            <person name="Choi C.J."/>
            <person name="Coesel S."/>
            <person name="De Martino A."/>
            <person name="Detter J.C."/>
            <person name="Durkin C."/>
            <person name="Falciatore A."/>
            <person name="Fournet J."/>
            <person name="Haruta M."/>
            <person name="Huysman M.J."/>
            <person name="Jenkins B.D."/>
            <person name="Jiroutova K."/>
            <person name="Jorgensen R.E."/>
            <person name="Joubert Y."/>
            <person name="Kaplan A."/>
            <person name="Kroger N."/>
            <person name="Kroth P.G."/>
            <person name="La Roche J."/>
            <person name="Lindquist E."/>
            <person name="Lommer M."/>
            <person name="Martin-Jezequel V."/>
            <person name="Lopez P.J."/>
            <person name="Lucas S."/>
            <person name="Mangogna M."/>
            <person name="McGinnis K."/>
            <person name="Medlin L.K."/>
            <person name="Montsant A."/>
            <person name="Oudot-Le Secq M.P."/>
            <person name="Napoli C."/>
            <person name="Obornik M."/>
            <person name="Parker M.S."/>
            <person name="Petit J.L."/>
            <person name="Porcel B.M."/>
            <person name="Poulsen N."/>
            <person name="Robison M."/>
            <person name="Rychlewski L."/>
            <person name="Rynearson T.A."/>
            <person name="Schmutz J."/>
            <person name="Shapiro H."/>
            <person name="Siaut M."/>
            <person name="Stanley M."/>
            <person name="Sussman M.R."/>
            <person name="Taylor A.R."/>
            <person name="Vardi A."/>
            <person name="von Dassow P."/>
            <person name="Vyverman W."/>
            <person name="Willis A."/>
            <person name="Wyrwicz L.S."/>
            <person name="Rokhsar D.S."/>
            <person name="Weissenbach J."/>
            <person name="Armbrust E.V."/>
            <person name="Green B.R."/>
            <person name="Van de Peer Y."/>
            <person name="Grigoriev I.V."/>
        </authorList>
    </citation>
    <scope>NUCLEOTIDE SEQUENCE [LARGE SCALE GENOMIC DNA]</scope>
    <source>
        <strain evidence="2 3">CCAP 1055/1</strain>
    </source>
</reference>
<feature type="region of interest" description="Disordered" evidence="1">
    <location>
        <begin position="510"/>
        <end position="534"/>
    </location>
</feature>
<gene>
    <name evidence="2" type="ORF">PHATRDRAFT_47502</name>
</gene>
<dbReference type="eggNOG" id="ENOG502S67A">
    <property type="taxonomic scope" value="Eukaryota"/>
</dbReference>
<dbReference type="GO" id="GO:0008237">
    <property type="term" value="F:metallopeptidase activity"/>
    <property type="evidence" value="ECO:0007669"/>
    <property type="project" value="InterPro"/>
</dbReference>
<dbReference type="InterPro" id="IPR024079">
    <property type="entry name" value="MetalloPept_cat_dom_sf"/>
</dbReference>
<organism evidence="2 3">
    <name type="scientific">Phaeodactylum tricornutum (strain CCAP 1055/1)</name>
    <dbReference type="NCBI Taxonomy" id="556484"/>
    <lineage>
        <taxon>Eukaryota</taxon>
        <taxon>Sar</taxon>
        <taxon>Stramenopiles</taxon>
        <taxon>Ochrophyta</taxon>
        <taxon>Bacillariophyta</taxon>
        <taxon>Bacillariophyceae</taxon>
        <taxon>Bacillariophycidae</taxon>
        <taxon>Naviculales</taxon>
        <taxon>Phaeodactylaceae</taxon>
        <taxon>Phaeodactylum</taxon>
    </lineage>
</organism>
<proteinExistence type="predicted"/>
<keyword evidence="3" id="KW-1185">Reference proteome</keyword>
<feature type="region of interest" description="Disordered" evidence="1">
    <location>
        <begin position="70"/>
        <end position="109"/>
    </location>
</feature>
<dbReference type="SUPFAM" id="SSF55486">
    <property type="entry name" value="Metalloproteases ('zincins'), catalytic domain"/>
    <property type="match status" value="1"/>
</dbReference>
<reference evidence="3" key="2">
    <citation type="submission" date="2008-08" db="EMBL/GenBank/DDBJ databases">
        <authorList>
            <consortium name="Diatom Consortium"/>
            <person name="Grigoriev I."/>
            <person name="Grimwood J."/>
            <person name="Kuo A."/>
            <person name="Otillar R.P."/>
            <person name="Salamov A."/>
            <person name="Detter J.C."/>
            <person name="Lindquist E."/>
            <person name="Shapiro H."/>
            <person name="Lucas S."/>
            <person name="Glavina del Rio T."/>
            <person name="Pitluck S."/>
            <person name="Rokhsar D."/>
            <person name="Bowler C."/>
        </authorList>
    </citation>
    <scope>GENOME REANNOTATION</scope>
    <source>
        <strain evidence="3">CCAP 1055/1</strain>
    </source>
</reference>
<evidence type="ECO:0000313" key="2">
    <source>
        <dbReference type="EMBL" id="EEC47025.1"/>
    </source>
</evidence>
<feature type="compositionally biased region" description="Acidic residues" evidence="1">
    <location>
        <begin position="239"/>
        <end position="253"/>
    </location>
</feature>
<evidence type="ECO:0000256" key="1">
    <source>
        <dbReference type="SAM" id="MobiDB-lite"/>
    </source>
</evidence>